<dbReference type="PANTHER" id="PTHR33490:SF3">
    <property type="entry name" value="CONSERVED INTEGRAL MEMBRANE PROTEIN"/>
    <property type="match status" value="1"/>
</dbReference>
<organism evidence="3 4">
    <name type="scientific">Paenibacillus yanchengensis</name>
    <dbReference type="NCBI Taxonomy" id="2035833"/>
    <lineage>
        <taxon>Bacteria</taxon>
        <taxon>Bacillati</taxon>
        <taxon>Bacillota</taxon>
        <taxon>Bacilli</taxon>
        <taxon>Bacillales</taxon>
        <taxon>Paenibacillaceae</taxon>
        <taxon>Paenibacillus</taxon>
    </lineage>
</organism>
<dbReference type="InterPro" id="IPR038765">
    <property type="entry name" value="Papain-like_cys_pep_sf"/>
</dbReference>
<feature type="domain" description="Transglutaminase-like" evidence="2">
    <location>
        <begin position="180"/>
        <end position="238"/>
    </location>
</feature>
<evidence type="ECO:0000313" key="3">
    <source>
        <dbReference type="EMBL" id="MFD2115435.1"/>
    </source>
</evidence>
<reference evidence="4" key="1">
    <citation type="journal article" date="2019" name="Int. J. Syst. Evol. Microbiol.">
        <title>The Global Catalogue of Microorganisms (GCM) 10K type strain sequencing project: providing services to taxonomists for standard genome sequencing and annotation.</title>
        <authorList>
            <consortium name="The Broad Institute Genomics Platform"/>
            <consortium name="The Broad Institute Genome Sequencing Center for Infectious Disease"/>
            <person name="Wu L."/>
            <person name="Ma J."/>
        </authorList>
    </citation>
    <scope>NUCLEOTIDE SEQUENCE [LARGE SCALE GENOMIC DNA]</scope>
    <source>
        <strain evidence="4">GH52</strain>
    </source>
</reference>
<gene>
    <name evidence="3" type="ORF">ACFSJH_06795</name>
</gene>
<dbReference type="Gene3D" id="3.10.620.30">
    <property type="match status" value="1"/>
</dbReference>
<sequence length="264" mass="29458">MRKISLLMVAIALFAGLFGNLTAEVSAATWIDVAQVDKGIVKVTYPVKSNVSTKVMIARGTEKYTYSLYGAETFPLQLGNGKYEISVLEHVSGKSYKRVAHQEVVLALGADQQVFLNSVQNVKWNNKNAAIIKAKELTKNLKTDAEKVKAIYEYVYKTINYDNKLAETVANNYIPNIDSTLKTKLAICYDYSTLTAAMLRSVDIPAKLVMGQSAYVDVYHAWNEVFVDGKWVIIDTTVDAGLHKNGKKFQMAKEASKYKVEKVY</sequence>
<proteinExistence type="predicted"/>
<dbReference type="EMBL" id="JBHUHO010000019">
    <property type="protein sequence ID" value="MFD2115435.1"/>
    <property type="molecule type" value="Genomic_DNA"/>
</dbReference>
<evidence type="ECO:0000313" key="4">
    <source>
        <dbReference type="Proteomes" id="UP001597362"/>
    </source>
</evidence>
<dbReference type="Proteomes" id="UP001597362">
    <property type="component" value="Unassembled WGS sequence"/>
</dbReference>
<keyword evidence="1" id="KW-0732">Signal</keyword>
<accession>A0ABW4YI56</accession>
<feature type="chain" id="PRO_5045064706" evidence="1">
    <location>
        <begin position="24"/>
        <end position="264"/>
    </location>
</feature>
<dbReference type="InterPro" id="IPR002931">
    <property type="entry name" value="Transglutaminase-like"/>
</dbReference>
<comment type="caution">
    <text evidence="3">The sequence shown here is derived from an EMBL/GenBank/DDBJ whole genome shotgun (WGS) entry which is preliminary data.</text>
</comment>
<keyword evidence="4" id="KW-1185">Reference proteome</keyword>
<feature type="signal peptide" evidence="1">
    <location>
        <begin position="1"/>
        <end position="23"/>
    </location>
</feature>
<dbReference type="RefSeq" id="WP_377770594.1">
    <property type="nucleotide sequence ID" value="NZ_JBHUHO010000019.1"/>
</dbReference>
<dbReference type="SMART" id="SM00460">
    <property type="entry name" value="TGc"/>
    <property type="match status" value="1"/>
</dbReference>
<name>A0ABW4YI56_9BACL</name>
<dbReference type="PANTHER" id="PTHR33490">
    <property type="entry name" value="BLR5614 PROTEIN-RELATED"/>
    <property type="match status" value="1"/>
</dbReference>
<protein>
    <submittedName>
        <fullName evidence="3">Transglutaminase family protein</fullName>
    </submittedName>
</protein>
<dbReference type="SUPFAM" id="SSF54001">
    <property type="entry name" value="Cysteine proteinases"/>
    <property type="match status" value="1"/>
</dbReference>
<evidence type="ECO:0000256" key="1">
    <source>
        <dbReference type="SAM" id="SignalP"/>
    </source>
</evidence>
<dbReference type="Pfam" id="PF01841">
    <property type="entry name" value="Transglut_core"/>
    <property type="match status" value="1"/>
</dbReference>
<evidence type="ECO:0000259" key="2">
    <source>
        <dbReference type="SMART" id="SM00460"/>
    </source>
</evidence>